<feature type="transmembrane region" description="Helical" evidence="1">
    <location>
        <begin position="12"/>
        <end position="42"/>
    </location>
</feature>
<dbReference type="EMBL" id="BARW01000077">
    <property type="protein sequence ID" value="GAI69562.1"/>
    <property type="molecule type" value="Genomic_DNA"/>
</dbReference>
<proteinExistence type="predicted"/>
<feature type="non-terminal residue" evidence="2">
    <location>
        <position position="74"/>
    </location>
</feature>
<dbReference type="AlphaFoldDB" id="X1QM22"/>
<organism evidence="2">
    <name type="scientific">marine sediment metagenome</name>
    <dbReference type="NCBI Taxonomy" id="412755"/>
    <lineage>
        <taxon>unclassified sequences</taxon>
        <taxon>metagenomes</taxon>
        <taxon>ecological metagenomes</taxon>
    </lineage>
</organism>
<keyword evidence="1" id="KW-0472">Membrane</keyword>
<accession>X1QM22</accession>
<feature type="transmembrane region" description="Helical" evidence="1">
    <location>
        <begin position="54"/>
        <end position="73"/>
    </location>
</feature>
<gene>
    <name evidence="2" type="ORF">S12H4_00589</name>
</gene>
<keyword evidence="1" id="KW-0812">Transmembrane</keyword>
<name>X1QM22_9ZZZZ</name>
<reference evidence="2" key="1">
    <citation type="journal article" date="2014" name="Front. Microbiol.">
        <title>High frequency of phylogenetically diverse reductive dehalogenase-homologous genes in deep subseafloor sedimentary metagenomes.</title>
        <authorList>
            <person name="Kawai M."/>
            <person name="Futagami T."/>
            <person name="Toyoda A."/>
            <person name="Takaki Y."/>
            <person name="Nishi S."/>
            <person name="Hori S."/>
            <person name="Arai W."/>
            <person name="Tsubouchi T."/>
            <person name="Morono Y."/>
            <person name="Uchiyama I."/>
            <person name="Ito T."/>
            <person name="Fujiyama A."/>
            <person name="Inagaki F."/>
            <person name="Takami H."/>
        </authorList>
    </citation>
    <scope>NUCLEOTIDE SEQUENCE</scope>
    <source>
        <strain evidence="2">Expedition CK06-06</strain>
    </source>
</reference>
<sequence>MTKHYKNQQLMKFLTIIGALVGLVYIISGFASLTGIGFVPIIVIIVELLMFQDVTLYSVTIPIFSLALGLPLLI</sequence>
<comment type="caution">
    <text evidence="2">The sequence shown here is derived from an EMBL/GenBank/DDBJ whole genome shotgun (WGS) entry which is preliminary data.</text>
</comment>
<evidence type="ECO:0000256" key="1">
    <source>
        <dbReference type="SAM" id="Phobius"/>
    </source>
</evidence>
<keyword evidence="1" id="KW-1133">Transmembrane helix</keyword>
<evidence type="ECO:0000313" key="2">
    <source>
        <dbReference type="EMBL" id="GAI69562.1"/>
    </source>
</evidence>
<protein>
    <submittedName>
        <fullName evidence="2">Uncharacterized protein</fullName>
    </submittedName>
</protein>